<dbReference type="OrthoDB" id="9810361at2"/>
<sequence length="232" mass="26580">MQTTLAAYGALLREVDRWFAGCLEHHPGEISCTSGCSDCCCSLFDITLLDAWNLKSGFDLLPDELRRPVIAEAESRLAGLHQVWPDFVAPYILNLRPEEEWNDLMSDEDETPCLLLADNGTCLVYDHRPMTCRLHGLPLIDVSGEIMHDEWCTMNFTGCNDPLTLPGLAGEFERLFREEVRLGRQFTGQLLGEVVHELDTFIPTALLVDFTRFDWGGWWQRHRNRIMRLQQP</sequence>
<reference evidence="1 2" key="1">
    <citation type="submission" date="2019-07" db="EMBL/GenBank/DDBJ databases">
        <title>Genomic Encyclopedia of Archaeal and Bacterial Type Strains, Phase II (KMG-II): from individual species to whole genera.</title>
        <authorList>
            <person name="Goeker M."/>
        </authorList>
    </citation>
    <scope>NUCLEOTIDE SEQUENCE [LARGE SCALE GENOMIC DNA]</scope>
    <source>
        <strain evidence="1 2">ATCC BAA-1139</strain>
    </source>
</reference>
<dbReference type="EMBL" id="VLLN01000009">
    <property type="protein sequence ID" value="TWJ19433.1"/>
    <property type="molecule type" value="Genomic_DNA"/>
</dbReference>
<keyword evidence="2" id="KW-1185">Reference proteome</keyword>
<evidence type="ECO:0000313" key="1">
    <source>
        <dbReference type="EMBL" id="TWJ19433.1"/>
    </source>
</evidence>
<gene>
    <name evidence="1" type="ORF">JN12_01849</name>
</gene>
<evidence type="ECO:0000313" key="2">
    <source>
        <dbReference type="Proteomes" id="UP000319449"/>
    </source>
</evidence>
<protein>
    <submittedName>
        <fullName evidence="1">Uncharacterized protein</fullName>
    </submittedName>
</protein>
<dbReference type="AlphaFoldDB" id="A0A562VN65"/>
<organism evidence="1 2">
    <name type="scientific">Geobacter argillaceus</name>
    <dbReference type="NCBI Taxonomy" id="345631"/>
    <lineage>
        <taxon>Bacteria</taxon>
        <taxon>Pseudomonadati</taxon>
        <taxon>Thermodesulfobacteriota</taxon>
        <taxon>Desulfuromonadia</taxon>
        <taxon>Geobacterales</taxon>
        <taxon>Geobacteraceae</taxon>
        <taxon>Geobacter</taxon>
    </lineage>
</organism>
<comment type="caution">
    <text evidence="1">The sequence shown here is derived from an EMBL/GenBank/DDBJ whole genome shotgun (WGS) entry which is preliminary data.</text>
</comment>
<accession>A0A562VN65</accession>
<proteinExistence type="predicted"/>
<dbReference type="RefSeq" id="WP_145021591.1">
    <property type="nucleotide sequence ID" value="NZ_VLLN01000009.1"/>
</dbReference>
<dbReference type="Proteomes" id="UP000319449">
    <property type="component" value="Unassembled WGS sequence"/>
</dbReference>
<name>A0A562VN65_9BACT</name>